<keyword evidence="12 13" id="KW-0472">Membrane</keyword>
<keyword evidence="8 15" id="KW-0418">Kinase</keyword>
<evidence type="ECO:0000256" key="7">
    <source>
        <dbReference type="ARBA" id="ARBA00022741"/>
    </source>
</evidence>
<evidence type="ECO:0000313" key="16">
    <source>
        <dbReference type="Proteomes" id="UP000276770"/>
    </source>
</evidence>
<dbReference type="CDD" id="cd00075">
    <property type="entry name" value="HATPase"/>
    <property type="match status" value="1"/>
</dbReference>
<evidence type="ECO:0000256" key="4">
    <source>
        <dbReference type="ARBA" id="ARBA00022553"/>
    </source>
</evidence>
<sequence length="405" mass="46330">MFQKTRIRLTILNSFIFIVLISILGFIIYSYAYENLFKDVNRELMDTNQKIISGALSPRDFHFRDPRTSIILWDEKGKLIQPEALNPIYEQNKEDLKPKKMGELEDIKLEHFYFRSIANVVDTNVGKITVQVIRITTSEKEMLNRLLWMMIIGCTVSSVLAVAAGYFLAERALIPIKRSWEKQQQFVTDASHELRTPLTVIQSKTDLLFREPDATIEEKALDISGISNETRRLTKLVSHLLTLARSDSDQAEVKKEEFRMDELLASIAAQFEDVASFEGKLIRVEREPVTFKGDKERIHQMIVIFLDNALKYTDEKGKILLTCYSSQTSITIEVKDNGVGMNEEDLPKIFDRFYQTDASRSSNEGAGLGLSIAKWIIEKHHGKVKVASELGEGSTFIVTFPKHQK</sequence>
<evidence type="ECO:0000256" key="1">
    <source>
        <dbReference type="ARBA" id="ARBA00000085"/>
    </source>
</evidence>
<dbReference type="PANTHER" id="PTHR45436:SF5">
    <property type="entry name" value="SENSOR HISTIDINE KINASE TRCS"/>
    <property type="match status" value="1"/>
</dbReference>
<evidence type="ECO:0000313" key="15">
    <source>
        <dbReference type="EMBL" id="RLQ96205.1"/>
    </source>
</evidence>
<dbReference type="GO" id="GO:0000155">
    <property type="term" value="F:phosphorelay sensor kinase activity"/>
    <property type="evidence" value="ECO:0007669"/>
    <property type="project" value="InterPro"/>
</dbReference>
<dbReference type="OrthoDB" id="9813151at2"/>
<dbReference type="AlphaFoldDB" id="A0A3L7K0T6"/>
<keyword evidence="9" id="KW-0067">ATP-binding</keyword>
<evidence type="ECO:0000256" key="12">
    <source>
        <dbReference type="ARBA" id="ARBA00023136"/>
    </source>
</evidence>
<gene>
    <name evidence="15" type="ORF">D9X91_07905</name>
</gene>
<evidence type="ECO:0000256" key="2">
    <source>
        <dbReference type="ARBA" id="ARBA00004651"/>
    </source>
</evidence>
<feature type="domain" description="Histidine kinase" evidence="14">
    <location>
        <begin position="189"/>
        <end position="404"/>
    </location>
</feature>
<keyword evidence="7" id="KW-0547">Nucleotide-binding</keyword>
<dbReference type="InterPro" id="IPR036097">
    <property type="entry name" value="HisK_dim/P_sf"/>
</dbReference>
<keyword evidence="4" id="KW-0597">Phosphoprotein</keyword>
<evidence type="ECO:0000256" key="6">
    <source>
        <dbReference type="ARBA" id="ARBA00022692"/>
    </source>
</evidence>
<dbReference type="SMART" id="SM00387">
    <property type="entry name" value="HATPase_c"/>
    <property type="match status" value="1"/>
</dbReference>
<keyword evidence="16" id="KW-1185">Reference proteome</keyword>
<protein>
    <recommendedName>
        <fullName evidence="3">histidine kinase</fullName>
        <ecNumber evidence="3">2.7.13.3</ecNumber>
    </recommendedName>
</protein>
<dbReference type="PROSITE" id="PS50109">
    <property type="entry name" value="HIS_KIN"/>
    <property type="match status" value="1"/>
</dbReference>
<keyword evidence="10 13" id="KW-1133">Transmembrane helix</keyword>
<feature type="transmembrane region" description="Helical" evidence="13">
    <location>
        <begin position="146"/>
        <end position="169"/>
    </location>
</feature>
<dbReference type="Gene3D" id="1.10.287.130">
    <property type="match status" value="1"/>
</dbReference>
<keyword evidence="5" id="KW-0808">Transferase</keyword>
<comment type="catalytic activity">
    <reaction evidence="1">
        <text>ATP + protein L-histidine = ADP + protein N-phospho-L-histidine.</text>
        <dbReference type="EC" id="2.7.13.3"/>
    </reaction>
</comment>
<dbReference type="InterPro" id="IPR004358">
    <property type="entry name" value="Sig_transdc_His_kin-like_C"/>
</dbReference>
<dbReference type="GO" id="GO:0005886">
    <property type="term" value="C:plasma membrane"/>
    <property type="evidence" value="ECO:0007669"/>
    <property type="project" value="UniProtKB-SubCell"/>
</dbReference>
<dbReference type="Pfam" id="PF02518">
    <property type="entry name" value="HATPase_c"/>
    <property type="match status" value="1"/>
</dbReference>
<dbReference type="Pfam" id="PF00512">
    <property type="entry name" value="HisKA"/>
    <property type="match status" value="1"/>
</dbReference>
<dbReference type="Proteomes" id="UP000276770">
    <property type="component" value="Unassembled WGS sequence"/>
</dbReference>
<dbReference type="GO" id="GO:0005524">
    <property type="term" value="F:ATP binding"/>
    <property type="evidence" value="ECO:0007669"/>
    <property type="project" value="UniProtKB-KW"/>
</dbReference>
<evidence type="ECO:0000256" key="8">
    <source>
        <dbReference type="ARBA" id="ARBA00022777"/>
    </source>
</evidence>
<comment type="subcellular location">
    <subcellularLocation>
        <location evidence="2">Cell membrane</location>
        <topology evidence="2">Multi-pass membrane protein</topology>
    </subcellularLocation>
</comment>
<evidence type="ECO:0000256" key="3">
    <source>
        <dbReference type="ARBA" id="ARBA00012438"/>
    </source>
</evidence>
<evidence type="ECO:0000256" key="13">
    <source>
        <dbReference type="SAM" id="Phobius"/>
    </source>
</evidence>
<dbReference type="EC" id="2.7.13.3" evidence="3"/>
<dbReference type="InterPro" id="IPR050428">
    <property type="entry name" value="TCS_sensor_his_kinase"/>
</dbReference>
<keyword evidence="6 13" id="KW-0812">Transmembrane</keyword>
<dbReference type="FunFam" id="1.10.287.130:FF:000036">
    <property type="entry name" value="Two-component sensor histidine kinase"/>
    <property type="match status" value="1"/>
</dbReference>
<dbReference type="SMART" id="SM00388">
    <property type="entry name" value="HisKA"/>
    <property type="match status" value="1"/>
</dbReference>
<evidence type="ECO:0000256" key="10">
    <source>
        <dbReference type="ARBA" id="ARBA00022989"/>
    </source>
</evidence>
<organism evidence="15 16">
    <name type="scientific">Falsibacillus albus</name>
    <dbReference type="NCBI Taxonomy" id="2478915"/>
    <lineage>
        <taxon>Bacteria</taxon>
        <taxon>Bacillati</taxon>
        <taxon>Bacillota</taxon>
        <taxon>Bacilli</taxon>
        <taxon>Bacillales</taxon>
        <taxon>Bacillaceae</taxon>
        <taxon>Falsibacillus</taxon>
    </lineage>
</organism>
<dbReference type="PRINTS" id="PR00344">
    <property type="entry name" value="BCTRLSENSOR"/>
</dbReference>
<dbReference type="InterPro" id="IPR036890">
    <property type="entry name" value="HATPase_C_sf"/>
</dbReference>
<evidence type="ECO:0000256" key="9">
    <source>
        <dbReference type="ARBA" id="ARBA00022840"/>
    </source>
</evidence>
<dbReference type="InterPro" id="IPR005467">
    <property type="entry name" value="His_kinase_dom"/>
</dbReference>
<name>A0A3L7K0T6_9BACI</name>
<dbReference type="Gene3D" id="3.30.565.10">
    <property type="entry name" value="Histidine kinase-like ATPase, C-terminal domain"/>
    <property type="match status" value="1"/>
</dbReference>
<feature type="transmembrane region" description="Helical" evidence="13">
    <location>
        <begin position="12"/>
        <end position="32"/>
    </location>
</feature>
<evidence type="ECO:0000256" key="11">
    <source>
        <dbReference type="ARBA" id="ARBA00023012"/>
    </source>
</evidence>
<dbReference type="PANTHER" id="PTHR45436">
    <property type="entry name" value="SENSOR HISTIDINE KINASE YKOH"/>
    <property type="match status" value="1"/>
</dbReference>
<proteinExistence type="predicted"/>
<dbReference type="SUPFAM" id="SSF55874">
    <property type="entry name" value="ATPase domain of HSP90 chaperone/DNA topoisomerase II/histidine kinase"/>
    <property type="match status" value="1"/>
</dbReference>
<reference evidence="15 16" key="1">
    <citation type="submission" date="2018-10" db="EMBL/GenBank/DDBJ databases">
        <title>Falsibacillus sp. genome draft.</title>
        <authorList>
            <person name="Shi S."/>
        </authorList>
    </citation>
    <scope>NUCLEOTIDE SEQUENCE [LARGE SCALE GENOMIC DNA]</scope>
    <source>
        <strain evidence="15 16">GY 10110</strain>
    </source>
</reference>
<keyword evidence="11" id="KW-0902">Two-component regulatory system</keyword>
<comment type="caution">
    <text evidence="15">The sequence shown here is derived from an EMBL/GenBank/DDBJ whole genome shotgun (WGS) entry which is preliminary data.</text>
</comment>
<dbReference type="RefSeq" id="WP_121680057.1">
    <property type="nucleotide sequence ID" value="NZ_RCVZ01000004.1"/>
</dbReference>
<accession>A0A3L7K0T6</accession>
<dbReference type="CDD" id="cd00082">
    <property type="entry name" value="HisKA"/>
    <property type="match status" value="1"/>
</dbReference>
<dbReference type="FunFam" id="3.30.565.10:FF:000006">
    <property type="entry name" value="Sensor histidine kinase WalK"/>
    <property type="match status" value="1"/>
</dbReference>
<dbReference type="InterPro" id="IPR003594">
    <property type="entry name" value="HATPase_dom"/>
</dbReference>
<dbReference type="InterPro" id="IPR003661">
    <property type="entry name" value="HisK_dim/P_dom"/>
</dbReference>
<dbReference type="EMBL" id="RCVZ01000004">
    <property type="protein sequence ID" value="RLQ96205.1"/>
    <property type="molecule type" value="Genomic_DNA"/>
</dbReference>
<dbReference type="SUPFAM" id="SSF47384">
    <property type="entry name" value="Homodimeric domain of signal transducing histidine kinase"/>
    <property type="match status" value="1"/>
</dbReference>
<evidence type="ECO:0000259" key="14">
    <source>
        <dbReference type="PROSITE" id="PS50109"/>
    </source>
</evidence>
<evidence type="ECO:0000256" key="5">
    <source>
        <dbReference type="ARBA" id="ARBA00022679"/>
    </source>
</evidence>